<dbReference type="InterPro" id="IPR034653">
    <property type="entry name" value="SPF45_RRM"/>
</dbReference>
<comment type="caution">
    <text evidence="9">The sequence shown here is derived from an EMBL/GenBank/DDBJ whole genome shotgun (WGS) entry which is preliminary data.</text>
</comment>
<evidence type="ECO:0000256" key="4">
    <source>
        <dbReference type="ARBA" id="ARBA00023187"/>
    </source>
</evidence>
<comment type="subcellular location">
    <subcellularLocation>
        <location evidence="1">Nucleus</location>
    </subcellularLocation>
</comment>
<dbReference type="Gene3D" id="3.30.70.330">
    <property type="match status" value="1"/>
</dbReference>
<evidence type="ECO:0000256" key="5">
    <source>
        <dbReference type="ARBA" id="ARBA00023242"/>
    </source>
</evidence>
<evidence type="ECO:0000256" key="6">
    <source>
        <dbReference type="PROSITE-ProRule" id="PRU00176"/>
    </source>
</evidence>
<dbReference type="PANTHER" id="PTHR13288:SF8">
    <property type="entry name" value="SPLICING FACTOR 45"/>
    <property type="match status" value="1"/>
</dbReference>
<feature type="compositionally biased region" description="Basic residues" evidence="7">
    <location>
        <begin position="269"/>
        <end position="298"/>
    </location>
</feature>
<dbReference type="GO" id="GO:0071011">
    <property type="term" value="C:precatalytic spliceosome"/>
    <property type="evidence" value="ECO:0007669"/>
    <property type="project" value="TreeGrafter"/>
</dbReference>
<dbReference type="InterPro" id="IPR000504">
    <property type="entry name" value="RRM_dom"/>
</dbReference>
<keyword evidence="4" id="KW-0508">mRNA splicing</keyword>
<keyword evidence="2" id="KW-0507">mRNA processing</keyword>
<keyword evidence="5" id="KW-0539">Nucleus</keyword>
<evidence type="ECO:0000256" key="2">
    <source>
        <dbReference type="ARBA" id="ARBA00022664"/>
    </source>
</evidence>
<sequence length="465" mass="52345">MSFSLYGALPPSKTAKDSENNKANQPASKLSGLYSSLPAPETGSTHYQKNEATITEEKAFNSGSPVAVPPTQSNQDVTATATTATTAATTMTAGWSAINKFRPVLRRPTIQAKPKLNKPFIPTGATIVSTKTITKEEREIEKTPVEIENSQKTNSIQVDLGSIPLFTSADDVNGFRNTAQYNKKKKKRGKAADAAEQQAQPIIFDMMEDYDPHKPNDYEQYKEERKELREQKKRKREWERKQQEQHNQRQNCSWSRSRSRSYSPSPSRSRSRSRSYSRSRSRSRSPKPIHHSPLKVHIHHEAPSIRINVNETADDAYMRRAMLSQQQTDSLKSAQDIARQVADKLTAEQGKQDSPLLETPTHVVLLTNMVGPGEVDDLLQQETAEECSKYGKVERCLIFEVPKGQIPDDRAVRIFVKFAGIESAKQAVNDLNGRFFGGRVVSATFFDTIRFEKLDLGPTREEFNK</sequence>
<proteinExistence type="predicted"/>
<dbReference type="GO" id="GO:0045292">
    <property type="term" value="P:mRNA cis splicing, via spliceosome"/>
    <property type="evidence" value="ECO:0007669"/>
    <property type="project" value="InterPro"/>
</dbReference>
<feature type="compositionally biased region" description="Basic and acidic residues" evidence="7">
    <location>
        <begin position="210"/>
        <end position="247"/>
    </location>
</feature>
<dbReference type="FunFam" id="3.30.70.330:FF:000382">
    <property type="entry name" value="G-patch domain-containing protein"/>
    <property type="match status" value="1"/>
</dbReference>
<name>A0A1C7NPY3_9FUNG</name>
<dbReference type="Proteomes" id="UP000093000">
    <property type="component" value="Unassembled WGS sequence"/>
</dbReference>
<evidence type="ECO:0000256" key="1">
    <source>
        <dbReference type="ARBA" id="ARBA00004123"/>
    </source>
</evidence>
<dbReference type="InterPro" id="IPR003954">
    <property type="entry name" value="RRM_euk-type"/>
</dbReference>
<feature type="region of interest" description="Disordered" evidence="7">
    <location>
        <begin position="1"/>
        <end position="48"/>
    </location>
</feature>
<evidence type="ECO:0000313" key="10">
    <source>
        <dbReference type="Proteomes" id="UP000093000"/>
    </source>
</evidence>
<dbReference type="AlphaFoldDB" id="A0A1C7NPY3"/>
<dbReference type="InterPro" id="IPR012677">
    <property type="entry name" value="Nucleotide-bd_a/b_plait_sf"/>
</dbReference>
<dbReference type="PROSITE" id="PS50102">
    <property type="entry name" value="RRM"/>
    <property type="match status" value="1"/>
</dbReference>
<protein>
    <submittedName>
        <fullName evidence="9">Splicing factor 45</fullName>
    </submittedName>
</protein>
<dbReference type="GO" id="GO:0003723">
    <property type="term" value="F:RNA binding"/>
    <property type="evidence" value="ECO:0007669"/>
    <property type="project" value="UniProtKB-UniRule"/>
</dbReference>
<evidence type="ECO:0000256" key="7">
    <source>
        <dbReference type="SAM" id="MobiDB-lite"/>
    </source>
</evidence>
<keyword evidence="10" id="KW-1185">Reference proteome</keyword>
<dbReference type="SUPFAM" id="SSF54928">
    <property type="entry name" value="RNA-binding domain, RBD"/>
    <property type="match status" value="1"/>
</dbReference>
<evidence type="ECO:0000259" key="8">
    <source>
        <dbReference type="PROSITE" id="PS50102"/>
    </source>
</evidence>
<dbReference type="PANTHER" id="PTHR13288">
    <property type="entry name" value="SPLICING FACTOR 45 SPF45"/>
    <property type="match status" value="1"/>
</dbReference>
<dbReference type="EMBL" id="LUGH01000020">
    <property type="protein sequence ID" value="OBZ91163.1"/>
    <property type="molecule type" value="Genomic_DNA"/>
</dbReference>
<reference evidence="9 10" key="1">
    <citation type="submission" date="2016-03" db="EMBL/GenBank/DDBJ databases">
        <title>Choanephora cucurbitarum.</title>
        <authorList>
            <person name="Min B."/>
            <person name="Park H."/>
            <person name="Park J.-H."/>
            <person name="Shin H.-D."/>
            <person name="Choi I.-G."/>
        </authorList>
    </citation>
    <scope>NUCLEOTIDE SEQUENCE [LARGE SCALE GENOMIC DNA]</scope>
    <source>
        <strain evidence="9 10">KUS-F28377</strain>
    </source>
</reference>
<feature type="region of interest" description="Disordered" evidence="7">
    <location>
        <begin position="208"/>
        <end position="307"/>
    </location>
</feature>
<dbReference type="InterPro" id="IPR040052">
    <property type="entry name" value="RBM17"/>
</dbReference>
<evidence type="ECO:0000313" key="9">
    <source>
        <dbReference type="EMBL" id="OBZ91163.1"/>
    </source>
</evidence>
<dbReference type="CDD" id="cd12647">
    <property type="entry name" value="RRM_UHM_SPF45"/>
    <property type="match status" value="1"/>
</dbReference>
<dbReference type="SMART" id="SM00361">
    <property type="entry name" value="RRM_1"/>
    <property type="match status" value="1"/>
</dbReference>
<dbReference type="InterPro" id="IPR035979">
    <property type="entry name" value="RBD_domain_sf"/>
</dbReference>
<accession>A0A1C7NPY3</accession>
<feature type="region of interest" description="Disordered" evidence="7">
    <location>
        <begin position="169"/>
        <end position="196"/>
    </location>
</feature>
<feature type="domain" description="RRM" evidence="8">
    <location>
        <begin position="362"/>
        <end position="448"/>
    </location>
</feature>
<dbReference type="Pfam" id="PF00076">
    <property type="entry name" value="RRM_1"/>
    <property type="match status" value="1"/>
</dbReference>
<evidence type="ECO:0000256" key="3">
    <source>
        <dbReference type="ARBA" id="ARBA00022884"/>
    </source>
</evidence>
<organism evidence="9 10">
    <name type="scientific">Choanephora cucurbitarum</name>
    <dbReference type="NCBI Taxonomy" id="101091"/>
    <lineage>
        <taxon>Eukaryota</taxon>
        <taxon>Fungi</taxon>
        <taxon>Fungi incertae sedis</taxon>
        <taxon>Mucoromycota</taxon>
        <taxon>Mucoromycotina</taxon>
        <taxon>Mucoromycetes</taxon>
        <taxon>Mucorales</taxon>
        <taxon>Mucorineae</taxon>
        <taxon>Choanephoraceae</taxon>
        <taxon>Choanephoroideae</taxon>
        <taxon>Choanephora</taxon>
    </lineage>
</organism>
<gene>
    <name evidence="9" type="primary">Rbm17</name>
    <name evidence="9" type="ORF">A0J61_00798</name>
</gene>
<keyword evidence="3 6" id="KW-0694">RNA-binding</keyword>
<dbReference type="OrthoDB" id="5411533at2759"/>
<dbReference type="STRING" id="101091.A0A1C7NPY3"/>
<dbReference type="InParanoid" id="A0A1C7NPY3"/>